<evidence type="ECO:0000313" key="2">
    <source>
        <dbReference type="EMBL" id="MUN74239.1"/>
    </source>
</evidence>
<sequence length="89" mass="10142">MPYRISDKNIVVASSNNGALKNVVNELPQLKEIANEFQDVIKEVDYFWKIANESTDNKKSNQKLDETDDVAEENWGVFSTEGGNLHNQR</sequence>
<protein>
    <submittedName>
        <fullName evidence="2">Uncharacterized protein</fullName>
    </submittedName>
</protein>
<feature type="region of interest" description="Disordered" evidence="1">
    <location>
        <begin position="57"/>
        <end position="89"/>
    </location>
</feature>
<dbReference type="AlphaFoldDB" id="A0A6G2FII5"/>
<comment type="caution">
    <text evidence="2">The sequence shown here is derived from an EMBL/GenBank/DDBJ whole genome shotgun (WGS) entry which is preliminary data.</text>
</comment>
<accession>A0A6G2FII5</accession>
<organism evidence="2">
    <name type="scientific">Enterococcus casseliflavus</name>
    <name type="common">Enterococcus flavescens</name>
    <dbReference type="NCBI Taxonomy" id="37734"/>
    <lineage>
        <taxon>Bacteria</taxon>
        <taxon>Bacillati</taxon>
        <taxon>Bacillota</taxon>
        <taxon>Bacilli</taxon>
        <taxon>Lactobacillales</taxon>
        <taxon>Enterococcaceae</taxon>
        <taxon>Enterococcus</taxon>
    </lineage>
</organism>
<dbReference type="EMBL" id="WMHD01000011">
    <property type="protein sequence ID" value="MUN74239.1"/>
    <property type="molecule type" value="Genomic_DNA"/>
</dbReference>
<reference evidence="2" key="1">
    <citation type="submission" date="2019-11" db="EMBL/GenBank/DDBJ databases">
        <title>Comparative Genomics of Multidrug-Resistant Enterococcus spp. isolated from Wastewater Treatment Plants.</title>
        <authorList>
            <person name="Sanderson H.A."/>
            <person name="Ortega-Polo R."/>
            <person name="Zaheer R."/>
            <person name="Goji N."/>
            <person name="Amoako K."/>
            <person name="Brown R.S."/>
            <person name="Majury A."/>
            <person name="Liss S.N."/>
            <person name="Mcallister T.A."/>
        </authorList>
    </citation>
    <scope>NUCLEOTIDE SEQUENCE</scope>
    <source>
        <strain evidence="2">B79</strain>
    </source>
</reference>
<gene>
    <name evidence="2" type="ORF">EZ027_08795</name>
</gene>
<name>A0A6G2FII5_ENTCA</name>
<evidence type="ECO:0000256" key="1">
    <source>
        <dbReference type="SAM" id="MobiDB-lite"/>
    </source>
</evidence>
<proteinExistence type="predicted"/>